<dbReference type="Proteomes" id="UP000271162">
    <property type="component" value="Unassembled WGS sequence"/>
</dbReference>
<organism evidence="4">
    <name type="scientific">Nippostrongylus brasiliensis</name>
    <name type="common">Rat hookworm</name>
    <dbReference type="NCBI Taxonomy" id="27835"/>
    <lineage>
        <taxon>Eukaryota</taxon>
        <taxon>Metazoa</taxon>
        <taxon>Ecdysozoa</taxon>
        <taxon>Nematoda</taxon>
        <taxon>Chromadorea</taxon>
        <taxon>Rhabditida</taxon>
        <taxon>Rhabditina</taxon>
        <taxon>Rhabditomorpha</taxon>
        <taxon>Strongyloidea</taxon>
        <taxon>Heligmosomidae</taxon>
        <taxon>Nippostrongylus</taxon>
    </lineage>
</organism>
<evidence type="ECO:0000313" key="3">
    <source>
        <dbReference type="Proteomes" id="UP000271162"/>
    </source>
</evidence>
<reference evidence="2 3" key="2">
    <citation type="submission" date="2018-11" db="EMBL/GenBank/DDBJ databases">
        <authorList>
            <consortium name="Pathogen Informatics"/>
        </authorList>
    </citation>
    <scope>NUCLEOTIDE SEQUENCE [LARGE SCALE GENOMIC DNA]</scope>
</reference>
<protein>
    <submittedName>
        <fullName evidence="4">Serpentine Receptor, class T</fullName>
    </submittedName>
</protein>
<dbReference type="PANTHER" id="PTHR23021:SF82">
    <property type="entry name" value="G PROTEIN-COUPLED RECEPTOR"/>
    <property type="match status" value="1"/>
</dbReference>
<name>A0A0N4YAP0_NIPBR</name>
<keyword evidence="1" id="KW-1133">Transmembrane helix</keyword>
<dbReference type="PANTHER" id="PTHR23021">
    <property type="entry name" value="SERPENTINE RECEPTOR, CLASS T"/>
    <property type="match status" value="1"/>
</dbReference>
<dbReference type="WBParaSite" id="NBR_0001347001-mRNA-1">
    <property type="protein sequence ID" value="NBR_0001347001-mRNA-1"/>
    <property type="gene ID" value="NBR_0001347001"/>
</dbReference>
<feature type="transmembrane region" description="Helical" evidence="1">
    <location>
        <begin position="225"/>
        <end position="246"/>
    </location>
</feature>
<feature type="transmembrane region" description="Helical" evidence="1">
    <location>
        <begin position="174"/>
        <end position="195"/>
    </location>
</feature>
<proteinExistence type="predicted"/>
<feature type="transmembrane region" description="Helical" evidence="1">
    <location>
        <begin position="59"/>
        <end position="82"/>
    </location>
</feature>
<dbReference type="OMA" id="VWWINSK"/>
<accession>A0A0N4YAP0</accession>
<sequence length="339" mass="39172">MTEPKLLYRIPGNCYSEMIFPGSNLCYCGILFNILEALSPEIENFEKHFLMDYVTFDCIYGSLSIATAVVVLVLYCLIFKIILSDYEFRNSLAYRFIILLGVFDLMEAGVHCVTGIVQIDDSVYSEFLGNLLGSILIPAYFCYNLTSFLLAFVRCIQIVFPTYETILFGSNRGNCWLFIVVAVFLPYCGLMYSPLSQCWYNVTRYTWDYDFNRPLSFFAKNFEQYIQQTIIFATFGLYLVIFFVLWKMRNSSASPARLGLRVLYQTFIVTIYCTVLNLLNHNVWWINSKGDPLIFAILNYCWLLNTAVFPVSLFLTNRVMQRRVVFSLTKINKAVVSSA</sequence>
<keyword evidence="3" id="KW-1185">Reference proteome</keyword>
<feature type="transmembrane region" description="Helical" evidence="1">
    <location>
        <begin position="94"/>
        <end position="119"/>
    </location>
</feature>
<feature type="transmembrane region" description="Helical" evidence="1">
    <location>
        <begin position="131"/>
        <end position="153"/>
    </location>
</feature>
<feature type="transmembrane region" description="Helical" evidence="1">
    <location>
        <begin position="292"/>
        <end position="315"/>
    </location>
</feature>
<reference evidence="4" key="1">
    <citation type="submission" date="2017-02" db="UniProtKB">
        <authorList>
            <consortium name="WormBaseParasite"/>
        </authorList>
    </citation>
    <scope>IDENTIFICATION</scope>
</reference>
<dbReference type="SUPFAM" id="SSF81321">
    <property type="entry name" value="Family A G protein-coupled receptor-like"/>
    <property type="match status" value="1"/>
</dbReference>
<keyword evidence="1" id="KW-0812">Transmembrane</keyword>
<dbReference type="AlphaFoldDB" id="A0A0N4YAP0"/>
<evidence type="ECO:0000256" key="1">
    <source>
        <dbReference type="SAM" id="Phobius"/>
    </source>
</evidence>
<dbReference type="EMBL" id="UYSL01021051">
    <property type="protein sequence ID" value="VDL77060.1"/>
    <property type="molecule type" value="Genomic_DNA"/>
</dbReference>
<evidence type="ECO:0000313" key="2">
    <source>
        <dbReference type="EMBL" id="VDL77060.1"/>
    </source>
</evidence>
<feature type="transmembrane region" description="Helical" evidence="1">
    <location>
        <begin position="258"/>
        <end position="280"/>
    </location>
</feature>
<evidence type="ECO:0000313" key="4">
    <source>
        <dbReference type="WBParaSite" id="NBR_0001347001-mRNA-1"/>
    </source>
</evidence>
<gene>
    <name evidence="2" type="ORF">NBR_LOCUS13471</name>
</gene>
<dbReference type="InterPro" id="IPR019425">
    <property type="entry name" value="7TM_GPCR_serpentine_rcpt_Srt"/>
</dbReference>
<keyword evidence="1" id="KW-0472">Membrane</keyword>
<dbReference type="Pfam" id="PF10321">
    <property type="entry name" value="7TM_GPCR_Srt"/>
    <property type="match status" value="1"/>
</dbReference>